<dbReference type="AlphaFoldDB" id="A0A6J6CYR5"/>
<organism evidence="2">
    <name type="scientific">freshwater metagenome</name>
    <dbReference type="NCBI Taxonomy" id="449393"/>
    <lineage>
        <taxon>unclassified sequences</taxon>
        <taxon>metagenomes</taxon>
        <taxon>ecological metagenomes</taxon>
    </lineage>
</organism>
<dbReference type="Gene3D" id="3.30.870.10">
    <property type="entry name" value="Endonuclease Chain A"/>
    <property type="match status" value="1"/>
</dbReference>
<feature type="domain" description="Polyphosphate kinase C-terminal" evidence="1">
    <location>
        <begin position="1"/>
        <end position="51"/>
    </location>
</feature>
<name>A0A6J6CYR5_9ZZZZ</name>
<dbReference type="InterPro" id="IPR025200">
    <property type="entry name" value="PPK_C_dom2"/>
</dbReference>
<dbReference type="PANTHER" id="PTHR30218:SF0">
    <property type="entry name" value="POLYPHOSPHATE KINASE"/>
    <property type="match status" value="1"/>
</dbReference>
<dbReference type="GO" id="GO:0006799">
    <property type="term" value="P:polyphosphate biosynthetic process"/>
    <property type="evidence" value="ECO:0007669"/>
    <property type="project" value="InterPro"/>
</dbReference>
<proteinExistence type="predicted"/>
<reference evidence="2" key="1">
    <citation type="submission" date="2020-05" db="EMBL/GenBank/DDBJ databases">
        <authorList>
            <person name="Chiriac C."/>
            <person name="Salcher M."/>
            <person name="Ghai R."/>
            <person name="Kavagutti S V."/>
        </authorList>
    </citation>
    <scope>NUCLEOTIDE SEQUENCE</scope>
</reference>
<gene>
    <name evidence="2" type="ORF">UFOPK1603_00159</name>
</gene>
<evidence type="ECO:0000259" key="1">
    <source>
        <dbReference type="Pfam" id="PF13090"/>
    </source>
</evidence>
<dbReference type="PANTHER" id="PTHR30218">
    <property type="entry name" value="POLYPHOSPHATE KINASE"/>
    <property type="match status" value="1"/>
</dbReference>
<sequence length="71" mass="8297">MPRNLDRRVEALVPVEDPLLQARLHEILDVNLEDDSLAWALGPDTTWSRVLGTDQFDTHRRFEAIALERRF</sequence>
<dbReference type="GO" id="GO:0009358">
    <property type="term" value="C:polyphosphate kinase complex"/>
    <property type="evidence" value="ECO:0007669"/>
    <property type="project" value="InterPro"/>
</dbReference>
<dbReference type="InterPro" id="IPR003414">
    <property type="entry name" value="PP_kinase"/>
</dbReference>
<dbReference type="SUPFAM" id="SSF56024">
    <property type="entry name" value="Phospholipase D/nuclease"/>
    <property type="match status" value="1"/>
</dbReference>
<dbReference type="GO" id="GO:0008976">
    <property type="term" value="F:polyphosphate kinase activity"/>
    <property type="evidence" value="ECO:0007669"/>
    <property type="project" value="InterPro"/>
</dbReference>
<accession>A0A6J6CYR5</accession>
<evidence type="ECO:0000313" key="2">
    <source>
        <dbReference type="EMBL" id="CAB4555293.1"/>
    </source>
</evidence>
<dbReference type="EMBL" id="CAEZTG010000008">
    <property type="protein sequence ID" value="CAB4555293.1"/>
    <property type="molecule type" value="Genomic_DNA"/>
</dbReference>
<protein>
    <submittedName>
        <fullName evidence="2">Unannotated protein</fullName>
    </submittedName>
</protein>
<dbReference type="Pfam" id="PF13090">
    <property type="entry name" value="PP_kinase_C"/>
    <property type="match status" value="1"/>
</dbReference>